<evidence type="ECO:0000313" key="2">
    <source>
        <dbReference type="EMBL" id="GAA6501521.1"/>
    </source>
</evidence>
<dbReference type="RefSeq" id="WP_054352735.1">
    <property type="nucleotide sequence ID" value="NZ_AP031413.1"/>
</dbReference>
<keyword evidence="1" id="KW-0812">Transmembrane</keyword>
<feature type="transmembrane region" description="Helical" evidence="1">
    <location>
        <begin position="84"/>
        <end position="103"/>
    </location>
</feature>
<proteinExistence type="predicted"/>
<reference evidence="2 3" key="1">
    <citation type="submission" date="2024-04" db="EMBL/GenBank/DDBJ databases">
        <title>Defined microbial consortia suppress multidrug-resistant proinflammatory Enterobacteriaceae via ecological control.</title>
        <authorList>
            <person name="Furuichi M."/>
            <person name="Kawaguchi T."/>
            <person name="Pust M."/>
            <person name="Yasuma K."/>
            <person name="Plichta D."/>
            <person name="Hasegawa N."/>
            <person name="Ohya T."/>
            <person name="Bhattarai S."/>
            <person name="Sasajima S."/>
            <person name="Aoto Y."/>
            <person name="Tuganbaev T."/>
            <person name="Yaginuma M."/>
            <person name="Ueda M."/>
            <person name="Okahashi N."/>
            <person name="Amafuji K."/>
            <person name="Kiridooshi Y."/>
            <person name="Sugita K."/>
            <person name="Strazar M."/>
            <person name="Skelly A."/>
            <person name="Suda W."/>
            <person name="Hattori M."/>
            <person name="Nakamoto N."/>
            <person name="Caballero S."/>
            <person name="Norman J."/>
            <person name="Olle B."/>
            <person name="Tanoue T."/>
            <person name="Arita M."/>
            <person name="Bucci V."/>
            <person name="Atarashi K."/>
            <person name="Xavier R."/>
            <person name="Honda K."/>
        </authorList>
    </citation>
    <scope>NUCLEOTIDE SEQUENCE [LARGE SCALE GENOMIC DNA]</scope>
    <source>
        <strain evidence="3">k34-0107-D12</strain>
    </source>
</reference>
<gene>
    <name evidence="2" type="ORF">K340107D12_43370</name>
</gene>
<comment type="caution">
    <text evidence="2">The sequence shown here is derived from an EMBL/GenBank/DDBJ whole genome shotgun (WGS) entry which is preliminary data.</text>
</comment>
<dbReference type="EMBL" id="BAABZQ010000001">
    <property type="protein sequence ID" value="GAA6501521.1"/>
    <property type="molecule type" value="Genomic_DNA"/>
</dbReference>
<keyword evidence="1" id="KW-1133">Transmembrane helix</keyword>
<evidence type="ECO:0000313" key="3">
    <source>
        <dbReference type="Proteomes" id="UP001600941"/>
    </source>
</evidence>
<keyword evidence="3" id="KW-1185">Reference proteome</keyword>
<keyword evidence="1" id="KW-0472">Membrane</keyword>
<sequence length="107" mass="12532">MNDQIIILLFLLIGTAATLFLYIWKAKKHMEYRGDERWEAVQNKANRTANCSHYILLLLLAVVDMVTLHSHVQMTFTLNRVMTIAVLYVAFRNILELSALLYYDRQL</sequence>
<feature type="transmembrane region" description="Helical" evidence="1">
    <location>
        <begin position="6"/>
        <end position="24"/>
    </location>
</feature>
<accession>A0ABQ0BYA4</accession>
<dbReference type="Proteomes" id="UP001600941">
    <property type="component" value="Unassembled WGS sequence"/>
</dbReference>
<evidence type="ECO:0000256" key="1">
    <source>
        <dbReference type="SAM" id="Phobius"/>
    </source>
</evidence>
<feature type="transmembrane region" description="Helical" evidence="1">
    <location>
        <begin position="54"/>
        <end position="72"/>
    </location>
</feature>
<name>A0ABQ0BYA4_9FIRM</name>
<evidence type="ECO:0008006" key="4">
    <source>
        <dbReference type="Google" id="ProtNLM"/>
    </source>
</evidence>
<organism evidence="2 3">
    <name type="scientific">Blautia parvula</name>
    <dbReference type="NCBI Taxonomy" id="2877527"/>
    <lineage>
        <taxon>Bacteria</taxon>
        <taxon>Bacillati</taxon>
        <taxon>Bacillota</taxon>
        <taxon>Clostridia</taxon>
        <taxon>Lachnospirales</taxon>
        <taxon>Lachnospiraceae</taxon>
        <taxon>Blautia</taxon>
    </lineage>
</organism>
<protein>
    <recommendedName>
        <fullName evidence="4">DUF3784 domain-containing protein</fullName>
    </recommendedName>
</protein>